<dbReference type="RefSeq" id="WP_279613316.1">
    <property type="nucleotide sequence ID" value="NZ_FNKX01000001.1"/>
</dbReference>
<dbReference type="SUPFAM" id="SSF47598">
    <property type="entry name" value="Ribbon-helix-helix"/>
    <property type="match status" value="1"/>
</dbReference>
<dbReference type="InterPro" id="IPR010985">
    <property type="entry name" value="Ribbon_hlx_hlx"/>
</dbReference>
<protein>
    <submittedName>
        <fullName evidence="3">Arc-like DNA binding domain-containing protein</fullName>
    </submittedName>
</protein>
<keyword evidence="4" id="KW-1185">Reference proteome</keyword>
<proteinExistence type="predicted"/>
<feature type="compositionally biased region" description="Basic residues" evidence="1">
    <location>
        <begin position="152"/>
        <end position="166"/>
    </location>
</feature>
<evidence type="ECO:0000259" key="2">
    <source>
        <dbReference type="Pfam" id="PF03869"/>
    </source>
</evidence>
<dbReference type="STRING" id="157910.SAMN05445850_3154"/>
<reference evidence="4" key="1">
    <citation type="submission" date="2016-10" db="EMBL/GenBank/DDBJ databases">
        <authorList>
            <person name="Varghese N."/>
            <person name="Submissions S."/>
        </authorList>
    </citation>
    <scope>NUCLEOTIDE SEQUENCE [LARGE SCALE GENOMIC DNA]</scope>
    <source>
        <strain evidence="4">DUS833</strain>
    </source>
</reference>
<dbReference type="GO" id="GO:0006355">
    <property type="term" value="P:regulation of DNA-templated transcription"/>
    <property type="evidence" value="ECO:0007669"/>
    <property type="project" value="InterPro"/>
</dbReference>
<evidence type="ECO:0000256" key="1">
    <source>
        <dbReference type="SAM" id="MobiDB-lite"/>
    </source>
</evidence>
<dbReference type="EMBL" id="FNKX01000001">
    <property type="protein sequence ID" value="SDR18121.1"/>
    <property type="molecule type" value="Genomic_DNA"/>
</dbReference>
<gene>
    <name evidence="3" type="ORF">SAMN05445850_3154</name>
</gene>
<sequence length="166" mass="18248">MASIFAGMSKDTKPPSRTADQFVVRFPDGMRDQIAAAAKANNRSMNAEITSRLAQSLTNEAETEPLDPYRPDFPGVSVVLDSRGYPISWDEITEHLRAIRKGLNVDVISMHTSVITPDLASSSKRAQASHDLANYYAEELRRLDDSESAKIGPRKISKKSGPKAKT</sequence>
<feature type="domain" description="Arc-like DNA binding" evidence="2">
    <location>
        <begin position="16"/>
        <end position="61"/>
    </location>
</feature>
<dbReference type="Pfam" id="PF03869">
    <property type="entry name" value="Arc"/>
    <property type="match status" value="1"/>
</dbReference>
<dbReference type="Proteomes" id="UP000199365">
    <property type="component" value="Unassembled WGS sequence"/>
</dbReference>
<dbReference type="GO" id="GO:0003677">
    <property type="term" value="F:DNA binding"/>
    <property type="evidence" value="ECO:0007669"/>
    <property type="project" value="InterPro"/>
</dbReference>
<feature type="region of interest" description="Disordered" evidence="1">
    <location>
        <begin position="144"/>
        <end position="166"/>
    </location>
</feature>
<dbReference type="Gene3D" id="1.10.1220.10">
    <property type="entry name" value="Met repressor-like"/>
    <property type="match status" value="1"/>
</dbReference>
<accession>A0A1H1GY73</accession>
<organism evidence="3 4">
    <name type="scientific">Paraburkholderia tuberum</name>
    <dbReference type="NCBI Taxonomy" id="157910"/>
    <lineage>
        <taxon>Bacteria</taxon>
        <taxon>Pseudomonadati</taxon>
        <taxon>Pseudomonadota</taxon>
        <taxon>Betaproteobacteria</taxon>
        <taxon>Burkholderiales</taxon>
        <taxon>Burkholderiaceae</taxon>
        <taxon>Paraburkholderia</taxon>
    </lineage>
</organism>
<name>A0A1H1GY73_9BURK</name>
<evidence type="ECO:0000313" key="3">
    <source>
        <dbReference type="EMBL" id="SDR18121.1"/>
    </source>
</evidence>
<evidence type="ECO:0000313" key="4">
    <source>
        <dbReference type="Proteomes" id="UP000199365"/>
    </source>
</evidence>
<dbReference type="AlphaFoldDB" id="A0A1H1GY73"/>
<dbReference type="InterPro" id="IPR005569">
    <property type="entry name" value="Arc_DNA-bd_dom"/>
</dbReference>
<dbReference type="InterPro" id="IPR013321">
    <property type="entry name" value="Arc_rbn_hlx_hlx"/>
</dbReference>